<dbReference type="GO" id="GO:0006260">
    <property type="term" value="P:DNA replication"/>
    <property type="evidence" value="ECO:0007669"/>
    <property type="project" value="UniProtKB-KW"/>
</dbReference>
<keyword evidence="7" id="KW-0238">DNA-binding</keyword>
<organism evidence="10 11">
    <name type="scientific">Entamoeba invadens IP1</name>
    <dbReference type="NCBI Taxonomy" id="370355"/>
    <lineage>
        <taxon>Eukaryota</taxon>
        <taxon>Amoebozoa</taxon>
        <taxon>Evosea</taxon>
        <taxon>Archamoebae</taxon>
        <taxon>Mastigamoebida</taxon>
        <taxon>Entamoebidae</taxon>
        <taxon>Entamoeba</taxon>
    </lineage>
</organism>
<evidence type="ECO:0000256" key="5">
    <source>
        <dbReference type="ARBA" id="ARBA00022705"/>
    </source>
</evidence>
<evidence type="ECO:0000256" key="6">
    <source>
        <dbReference type="ARBA" id="ARBA00022932"/>
    </source>
</evidence>
<evidence type="ECO:0000256" key="3">
    <source>
        <dbReference type="ARBA" id="ARBA00022679"/>
    </source>
</evidence>
<sequence>MLNSKENIDEFLRSISEEILGLYNITEVEAETDSAFYVQKQVPEPLFIYEIIIEPYDYKHDDAKEYKSNGAAFFPYHYTPEFEIFSKYLVTAQIFSSLNVNKLVRPELNMNCLVYALKQAKIDDKIIDLYRVHCISRYQKIKLIDEVSKSCNIRIQVKREETVRKCHANTIMKSIGSISKDTIEINLFLYRDTNMKGDHYFLDIDLPITPFYLKNREELNKYALENNLSIDNMFDKQSKKGNNYYTKPGAKDTIKLSELILYIRDHNGFKSYSLSDVLHLPSDLSDYVSNNLESLEYLDYEVKDIKLESKNKKFKQKILSTYYYAVFEASTQGIHQAYCVSYSKRNSNQICNKYGNKCVEEFLNELNDNSVIYFHNLKYDSCFLAEYGINKCIKKDGKTMKMNLIYNKKKLTFKDSYSMISTALNQFPKMFGLRNLQKELYPYNYYTQEHIQNNIGTISEAGEYEIQKWTEAEYKLFNENIDKIESCKIDENHFNMMLSCKFYCNQDVRILKEVHTQFRIDNLSSLNIDVDKFISISALANNYFTTHVYSKIKDLKQYSGKIREYIQGTVYGGRCMTRVNKKWHVRDELYDYDACSLYPSAIHRLKLATGKPILIPKDLLNSTILNHIMLEQQLEPTNERYISAFIVDIEITKINKELHFPIITKKTKKGNLNVNECCNMRVDNIMLEDLIKFQQIEYNITRGYMWIGLNQMYLVKRLRKYII</sequence>
<dbReference type="GO" id="GO:0003677">
    <property type="term" value="F:DNA binding"/>
    <property type="evidence" value="ECO:0007669"/>
    <property type="project" value="UniProtKB-KW"/>
</dbReference>
<keyword evidence="11" id="KW-1185">Reference proteome</keyword>
<dbReference type="InterPro" id="IPR036397">
    <property type="entry name" value="RNaseH_sf"/>
</dbReference>
<dbReference type="Gene3D" id="3.90.1600.10">
    <property type="entry name" value="Palm domain of DNA polymerase"/>
    <property type="match status" value="1"/>
</dbReference>
<dbReference type="GeneID" id="14882985"/>
<keyword evidence="5" id="KW-0235">DNA replication</keyword>
<keyword evidence="4" id="KW-0548">Nucleotidyltransferase</keyword>
<evidence type="ECO:0000256" key="7">
    <source>
        <dbReference type="ARBA" id="ARBA00023125"/>
    </source>
</evidence>
<keyword evidence="6" id="KW-0239">DNA-directed DNA polymerase</keyword>
<dbReference type="InterPro" id="IPR004868">
    <property type="entry name" value="DNA-dir_DNA_pol_B_mt/vir"/>
</dbReference>
<reference evidence="10 11" key="1">
    <citation type="submission" date="2012-10" db="EMBL/GenBank/DDBJ databases">
        <authorList>
            <person name="Zafar N."/>
            <person name="Inman J."/>
            <person name="Hall N."/>
            <person name="Lorenzi H."/>
            <person name="Caler E."/>
        </authorList>
    </citation>
    <scope>NUCLEOTIDE SEQUENCE [LARGE SCALE GENOMIC DNA]</scope>
    <source>
        <strain evidence="10 11">IP1</strain>
    </source>
</reference>
<dbReference type="PANTHER" id="PTHR48144">
    <property type="entry name" value="DNA-DIRECTED DNA POLYMERASE"/>
    <property type="match status" value="1"/>
</dbReference>
<keyword evidence="3" id="KW-0808">Transferase</keyword>
<dbReference type="PANTHER" id="PTHR48144:SF2">
    <property type="entry name" value="DNA-DIRECTED DNA POLYMERASE"/>
    <property type="match status" value="1"/>
</dbReference>
<dbReference type="RefSeq" id="XP_004183360.1">
    <property type="nucleotide sequence ID" value="XM_004183312.1"/>
</dbReference>
<evidence type="ECO:0000256" key="1">
    <source>
        <dbReference type="ARBA" id="ARBA00005755"/>
    </source>
</evidence>
<dbReference type="Pfam" id="PF03175">
    <property type="entry name" value="DNA_pol_B_2"/>
    <property type="match status" value="1"/>
</dbReference>
<evidence type="ECO:0000256" key="2">
    <source>
        <dbReference type="ARBA" id="ARBA00012417"/>
    </source>
</evidence>
<dbReference type="InterPro" id="IPR012337">
    <property type="entry name" value="RNaseH-like_sf"/>
</dbReference>
<dbReference type="OMA" id="IEYNITR"/>
<dbReference type="AlphaFoldDB" id="L7FLH7"/>
<dbReference type="VEuPathDB" id="AmoebaDB:EIN_346110"/>
<comment type="catalytic activity">
    <reaction evidence="8">
        <text>DNA(n) + a 2'-deoxyribonucleoside 5'-triphosphate = DNA(n+1) + diphosphate</text>
        <dbReference type="Rhea" id="RHEA:22508"/>
        <dbReference type="Rhea" id="RHEA-COMP:17339"/>
        <dbReference type="Rhea" id="RHEA-COMP:17340"/>
        <dbReference type="ChEBI" id="CHEBI:33019"/>
        <dbReference type="ChEBI" id="CHEBI:61560"/>
        <dbReference type="ChEBI" id="CHEBI:173112"/>
        <dbReference type="EC" id="2.7.7.7"/>
    </reaction>
</comment>
<evidence type="ECO:0000313" key="10">
    <source>
        <dbReference type="EMBL" id="ELP84014.1"/>
    </source>
</evidence>
<evidence type="ECO:0000313" key="11">
    <source>
        <dbReference type="Proteomes" id="UP000014680"/>
    </source>
</evidence>
<gene>
    <name evidence="10" type="ORF">EIN_346110</name>
</gene>
<dbReference type="EMBL" id="KB207186">
    <property type="protein sequence ID" value="ELP84014.1"/>
    <property type="molecule type" value="Genomic_DNA"/>
</dbReference>
<evidence type="ECO:0000256" key="8">
    <source>
        <dbReference type="ARBA" id="ARBA00049244"/>
    </source>
</evidence>
<dbReference type="KEGG" id="eiv:EIN_346110"/>
<dbReference type="GO" id="GO:0003887">
    <property type="term" value="F:DNA-directed DNA polymerase activity"/>
    <property type="evidence" value="ECO:0007669"/>
    <property type="project" value="UniProtKB-KW"/>
</dbReference>
<comment type="similarity">
    <text evidence="1">Belongs to the DNA polymerase type-B family.</text>
</comment>
<dbReference type="SUPFAM" id="SSF56672">
    <property type="entry name" value="DNA/RNA polymerases"/>
    <property type="match status" value="1"/>
</dbReference>
<dbReference type="InterPro" id="IPR043502">
    <property type="entry name" value="DNA/RNA_pol_sf"/>
</dbReference>
<dbReference type="Proteomes" id="UP000014680">
    <property type="component" value="Unassembled WGS sequence"/>
</dbReference>
<protein>
    <recommendedName>
        <fullName evidence="2">DNA-directed DNA polymerase</fullName>
        <ecNumber evidence="2">2.7.7.7</ecNumber>
    </recommendedName>
</protein>
<proteinExistence type="inferred from homology"/>
<dbReference type="InterPro" id="IPR023211">
    <property type="entry name" value="DNA_pol_palm_dom_sf"/>
</dbReference>
<dbReference type="GO" id="GO:0000166">
    <property type="term" value="F:nucleotide binding"/>
    <property type="evidence" value="ECO:0007669"/>
    <property type="project" value="InterPro"/>
</dbReference>
<name>L7FLH7_ENTIV</name>
<dbReference type="OrthoDB" id="10064239at2759"/>
<accession>L7FLH7</accession>
<dbReference type="Gene3D" id="3.30.420.10">
    <property type="entry name" value="Ribonuclease H-like superfamily/Ribonuclease H"/>
    <property type="match status" value="1"/>
</dbReference>
<dbReference type="SUPFAM" id="SSF53098">
    <property type="entry name" value="Ribonuclease H-like"/>
    <property type="match status" value="1"/>
</dbReference>
<dbReference type="EC" id="2.7.7.7" evidence="2"/>
<evidence type="ECO:0000256" key="4">
    <source>
        <dbReference type="ARBA" id="ARBA00022695"/>
    </source>
</evidence>
<evidence type="ECO:0000259" key="9">
    <source>
        <dbReference type="Pfam" id="PF03175"/>
    </source>
</evidence>
<feature type="domain" description="DNA-directed DNA polymerase family B mitochondria/virus" evidence="9">
    <location>
        <begin position="367"/>
        <end position="670"/>
    </location>
</feature>